<keyword evidence="2" id="KW-1185">Reference proteome</keyword>
<evidence type="ECO:0000313" key="2">
    <source>
        <dbReference type="Proteomes" id="UP001490330"/>
    </source>
</evidence>
<proteinExistence type="predicted"/>
<sequence length="151" mass="16223">MEAINDVHVSEPGLIVVDVAAADDETAFAFHAALAERWATTSVERTTRDAGQTGVRLRCYLDLRQPLNPGGAGARRGRLGGREPIGVAARRGAGRVLRRATRCRRAAWPERSGGVAAMKTLIRATGGRRARCLRSSSSVGWPVRGAPVRIR</sequence>
<dbReference type="InterPro" id="IPR045775">
    <property type="entry name" value="DUF6207"/>
</dbReference>
<dbReference type="RefSeq" id="WP_350815247.1">
    <property type="nucleotide sequence ID" value="NZ_JBEPCV010000045.1"/>
</dbReference>
<reference evidence="1 2" key="1">
    <citation type="submission" date="2024-06" db="EMBL/GenBank/DDBJ databases">
        <title>The Natural Products Discovery Center: Release of the First 8490 Sequenced Strains for Exploring Actinobacteria Biosynthetic Diversity.</title>
        <authorList>
            <person name="Kalkreuter E."/>
            <person name="Kautsar S.A."/>
            <person name="Yang D."/>
            <person name="Bader C.D."/>
            <person name="Teijaro C.N."/>
            <person name="Fluegel L."/>
            <person name="Davis C.M."/>
            <person name="Simpson J.R."/>
            <person name="Lauterbach L."/>
            <person name="Steele A.D."/>
            <person name="Gui C."/>
            <person name="Meng S."/>
            <person name="Li G."/>
            <person name="Viehrig K."/>
            <person name="Ye F."/>
            <person name="Su P."/>
            <person name="Kiefer A.F."/>
            <person name="Nichols A."/>
            <person name="Cepeda A.J."/>
            <person name="Yan W."/>
            <person name="Fan B."/>
            <person name="Jiang Y."/>
            <person name="Adhikari A."/>
            <person name="Zheng C.-J."/>
            <person name="Schuster L."/>
            <person name="Cowan T.M."/>
            <person name="Smanski M.J."/>
            <person name="Chevrette M.G."/>
            <person name="De Carvalho L.P.S."/>
            <person name="Shen B."/>
        </authorList>
    </citation>
    <scope>NUCLEOTIDE SEQUENCE [LARGE SCALE GENOMIC DNA]</scope>
    <source>
        <strain evidence="1 2">NPDC000632</strain>
    </source>
</reference>
<dbReference type="Pfam" id="PF19711">
    <property type="entry name" value="DUF6207"/>
    <property type="match status" value="1"/>
</dbReference>
<dbReference type="EMBL" id="JBEPCV010000045">
    <property type="protein sequence ID" value="MER6908437.1"/>
    <property type="molecule type" value="Genomic_DNA"/>
</dbReference>
<gene>
    <name evidence="1" type="ORF">ABT322_32825</name>
</gene>
<name>A0ABV1VPN5_9ACTN</name>
<evidence type="ECO:0000313" key="1">
    <source>
        <dbReference type="EMBL" id="MER6908437.1"/>
    </source>
</evidence>
<comment type="caution">
    <text evidence="1">The sequence shown here is derived from an EMBL/GenBank/DDBJ whole genome shotgun (WGS) entry which is preliminary data.</text>
</comment>
<organism evidence="1 2">
    <name type="scientific">Streptomyces flaveolus</name>
    <dbReference type="NCBI Taxonomy" id="67297"/>
    <lineage>
        <taxon>Bacteria</taxon>
        <taxon>Bacillati</taxon>
        <taxon>Actinomycetota</taxon>
        <taxon>Actinomycetes</taxon>
        <taxon>Kitasatosporales</taxon>
        <taxon>Streptomycetaceae</taxon>
        <taxon>Streptomyces</taxon>
    </lineage>
</organism>
<dbReference type="Proteomes" id="UP001490330">
    <property type="component" value="Unassembled WGS sequence"/>
</dbReference>
<protein>
    <submittedName>
        <fullName evidence="1">DUF6207 family protein</fullName>
    </submittedName>
</protein>
<accession>A0ABV1VPN5</accession>